<feature type="binding site" evidence="4">
    <location>
        <begin position="168"/>
        <end position="173"/>
    </location>
    <ligand>
        <name>substrate</name>
    </ligand>
</feature>
<feature type="transmembrane region" description="Helical" evidence="5">
    <location>
        <begin position="360"/>
        <end position="384"/>
    </location>
</feature>
<accession>A0AAN6EWA5</accession>
<dbReference type="EMBL" id="JAJGCB010000006">
    <property type="protein sequence ID" value="KAJ8991929.1"/>
    <property type="molecule type" value="Genomic_DNA"/>
</dbReference>
<dbReference type="Gene3D" id="3.10.490.10">
    <property type="entry name" value="Gamma-glutamyl cyclotransferase-like"/>
    <property type="match status" value="1"/>
</dbReference>
<evidence type="ECO:0000313" key="7">
    <source>
        <dbReference type="Proteomes" id="UP001161757"/>
    </source>
</evidence>
<evidence type="ECO:0000256" key="3">
    <source>
        <dbReference type="PIRSR" id="PIRSR617939-1"/>
    </source>
</evidence>
<dbReference type="GO" id="GO:0003839">
    <property type="term" value="F:gamma-glutamylcyclotransferase activity"/>
    <property type="evidence" value="ECO:0007669"/>
    <property type="project" value="UniProtKB-EC"/>
</dbReference>
<reference evidence="6" key="1">
    <citation type="submission" date="2023-01" db="EMBL/GenBank/DDBJ databases">
        <title>Exophiala dermititidis isolated from Cystic Fibrosis Patient.</title>
        <authorList>
            <person name="Kurbessoian T."/>
            <person name="Crocker A."/>
            <person name="Murante D."/>
            <person name="Hogan D.A."/>
            <person name="Stajich J.E."/>
        </authorList>
    </citation>
    <scope>NUCLEOTIDE SEQUENCE</scope>
    <source>
        <strain evidence="6">Ex8</strain>
    </source>
</reference>
<comment type="caution">
    <text evidence="6">The sequence shown here is derived from an EMBL/GenBank/DDBJ whole genome shotgun (WGS) entry which is preliminary data.</text>
</comment>
<evidence type="ECO:0000256" key="2">
    <source>
        <dbReference type="ARBA" id="ARBA00023239"/>
    </source>
</evidence>
<gene>
    <name evidence="6" type="ORF">HRR80_003833</name>
</gene>
<dbReference type="PANTHER" id="PTHR12935:SF0">
    <property type="entry name" value="GAMMA-GLUTAMYLCYCLOTRANSFERASE"/>
    <property type="match status" value="1"/>
</dbReference>
<protein>
    <recommendedName>
        <fullName evidence="1">gamma-glutamylcyclotransferase</fullName>
        <ecNumber evidence="1">4.3.2.9</ecNumber>
    </recommendedName>
</protein>
<dbReference type="Proteomes" id="UP001161757">
    <property type="component" value="Unassembled WGS sequence"/>
</dbReference>
<keyword evidence="5" id="KW-0472">Membrane</keyword>
<evidence type="ECO:0000256" key="1">
    <source>
        <dbReference type="ARBA" id="ARBA00012346"/>
    </source>
</evidence>
<organism evidence="6 7">
    <name type="scientific">Exophiala dermatitidis</name>
    <name type="common">Black yeast-like fungus</name>
    <name type="synonym">Wangiella dermatitidis</name>
    <dbReference type="NCBI Taxonomy" id="5970"/>
    <lineage>
        <taxon>Eukaryota</taxon>
        <taxon>Fungi</taxon>
        <taxon>Dikarya</taxon>
        <taxon>Ascomycota</taxon>
        <taxon>Pezizomycotina</taxon>
        <taxon>Eurotiomycetes</taxon>
        <taxon>Chaetothyriomycetidae</taxon>
        <taxon>Chaetothyriales</taxon>
        <taxon>Herpotrichiellaceae</taxon>
        <taxon>Exophiala</taxon>
    </lineage>
</organism>
<dbReference type="InterPro" id="IPR017939">
    <property type="entry name" value="G-Glutamylcylcotransferase"/>
</dbReference>
<keyword evidence="5" id="KW-1133">Transmembrane helix</keyword>
<evidence type="ECO:0000313" key="6">
    <source>
        <dbReference type="EMBL" id="KAJ8991929.1"/>
    </source>
</evidence>
<evidence type="ECO:0000256" key="5">
    <source>
        <dbReference type="SAM" id="Phobius"/>
    </source>
</evidence>
<name>A0AAN6EWA5_EXODE</name>
<keyword evidence="2" id="KW-0456">Lyase</keyword>
<dbReference type="EC" id="4.3.2.9" evidence="1"/>
<dbReference type="AlphaFoldDB" id="A0AAN6EWA5"/>
<feature type="active site" description="Proton acceptor" evidence="3">
    <location>
        <position position="266"/>
    </location>
</feature>
<dbReference type="PANTHER" id="PTHR12935">
    <property type="entry name" value="GAMMA-GLUTAMYLCYCLOTRANSFERASE"/>
    <property type="match status" value="1"/>
</dbReference>
<proteinExistence type="predicted"/>
<keyword evidence="5" id="KW-0812">Transmembrane</keyword>
<feature type="binding site" evidence="4">
    <location>
        <position position="324"/>
    </location>
    <ligand>
        <name>substrate</name>
    </ligand>
</feature>
<sequence length="459" mass="51936">MLNVRGRNNVYNTSPDAIATTYIKKMPNRIGVIGALGRLQDWPWSCGGTTLTRGVEAFLGQFCLRQFVHRFGRIVRDLISREPDQDTQGTQQSRHFATTSRLRLQRNHWLSPYTYRSFLPRRRPCPDEYVPITSPARQAQSVNDAPFDLSLLSVTAAHADKESDTVLYLGYGSNLSAETFRGKRNIRPLSQVNVVVPALSLSFDLPGIPYSEPCFANVRYRDVSSVEYGDNQFREQDYHKDRWHKGLVGVVYEVTKEDFAHIIATEGGGSGYQDVLVDCYALTGGPTEDVPLKPSGHSFKAHTLFAPSGASRPDPSYAQPSPRYLKLITDGATEHGLPLEYQAFLHQIRAYRLTTIQQRLGAFIFLSVWSPFFLFLFGGAAIFLRPDGRYPKWLTTFLRAMSTAVWASYDNFFKPMFGDGERTIEDNEDLEQDDLITEKLPLLEEQHKYGAVDVVERIV</sequence>
<evidence type="ECO:0000256" key="4">
    <source>
        <dbReference type="PIRSR" id="PIRSR617939-2"/>
    </source>
</evidence>